<dbReference type="AlphaFoldDB" id="A0A9D6V9J3"/>
<name>A0A9D6V9J3_9BACT</name>
<evidence type="ECO:0000256" key="4">
    <source>
        <dbReference type="ARBA" id="ARBA00022970"/>
    </source>
</evidence>
<evidence type="ECO:0000256" key="3">
    <source>
        <dbReference type="ARBA" id="ARBA00022729"/>
    </source>
</evidence>
<comment type="caution">
    <text evidence="7">The sequence shown here is derived from an EMBL/GenBank/DDBJ whole genome shotgun (WGS) entry which is preliminary data.</text>
</comment>
<dbReference type="Gene3D" id="3.40.50.2300">
    <property type="match status" value="1"/>
</dbReference>
<dbReference type="PANTHER" id="PTHR30483:SF6">
    <property type="entry name" value="PERIPLASMIC BINDING PROTEIN OF ABC TRANSPORTER FOR NATURAL AMINO ACIDS"/>
    <property type="match status" value="1"/>
</dbReference>
<protein>
    <submittedName>
        <fullName evidence="7">ABC transporter substrate-binding protein</fullName>
    </submittedName>
</protein>
<sequence length="130" mass="13835">MKSRTIIAAGLVLLLFISLSASPSCAAEKKEIKIGVLLPLTGYISHFGLMQEAALKMAEKEIKEKGGIGGLNVSFIVYDTACKPKDAILMAQKLISSDQVHCILGPFLSTECEQVFPVVNSAQVPIITGS</sequence>
<dbReference type="InterPro" id="IPR000709">
    <property type="entry name" value="Leu_Ile_Val-bd"/>
</dbReference>
<dbReference type="PRINTS" id="PR00337">
    <property type="entry name" value="LEUILEVALBP"/>
</dbReference>
<dbReference type="InterPro" id="IPR028081">
    <property type="entry name" value="Leu-bd"/>
</dbReference>
<comment type="similarity">
    <text evidence="1">Belongs to the leucine-binding protein family.</text>
</comment>
<dbReference type="InterPro" id="IPR028082">
    <property type="entry name" value="Peripla_BP_I"/>
</dbReference>
<accession>A0A9D6V9J3</accession>
<keyword evidence="3 5" id="KW-0732">Signal</keyword>
<evidence type="ECO:0000313" key="8">
    <source>
        <dbReference type="Proteomes" id="UP000807825"/>
    </source>
</evidence>
<reference evidence="7" key="1">
    <citation type="submission" date="2020-07" db="EMBL/GenBank/DDBJ databases">
        <title>Huge and variable diversity of episymbiotic CPR bacteria and DPANN archaea in groundwater ecosystems.</title>
        <authorList>
            <person name="He C.Y."/>
            <person name="Keren R."/>
            <person name="Whittaker M."/>
            <person name="Farag I.F."/>
            <person name="Doudna J."/>
            <person name="Cate J.H.D."/>
            <person name="Banfield J.F."/>
        </authorList>
    </citation>
    <scope>NUCLEOTIDE SEQUENCE</scope>
    <source>
        <strain evidence="7">NC_groundwater_1664_Pr3_B-0.1um_52_9</strain>
    </source>
</reference>
<keyword evidence="2" id="KW-0813">Transport</keyword>
<organism evidence="7 8">
    <name type="scientific">Desulfomonile tiedjei</name>
    <dbReference type="NCBI Taxonomy" id="2358"/>
    <lineage>
        <taxon>Bacteria</taxon>
        <taxon>Pseudomonadati</taxon>
        <taxon>Thermodesulfobacteriota</taxon>
        <taxon>Desulfomonilia</taxon>
        <taxon>Desulfomonilales</taxon>
        <taxon>Desulfomonilaceae</taxon>
        <taxon>Desulfomonile</taxon>
    </lineage>
</organism>
<feature type="chain" id="PRO_5039176690" evidence="5">
    <location>
        <begin position="27"/>
        <end position="130"/>
    </location>
</feature>
<evidence type="ECO:0000256" key="1">
    <source>
        <dbReference type="ARBA" id="ARBA00010062"/>
    </source>
</evidence>
<dbReference type="Pfam" id="PF13458">
    <property type="entry name" value="Peripla_BP_6"/>
    <property type="match status" value="1"/>
</dbReference>
<feature type="signal peptide" evidence="5">
    <location>
        <begin position="1"/>
        <end position="26"/>
    </location>
</feature>
<dbReference type="EMBL" id="JACRDE010000607">
    <property type="protein sequence ID" value="MBI5252431.1"/>
    <property type="molecule type" value="Genomic_DNA"/>
</dbReference>
<proteinExistence type="inferred from homology"/>
<dbReference type="GO" id="GO:0006865">
    <property type="term" value="P:amino acid transport"/>
    <property type="evidence" value="ECO:0007669"/>
    <property type="project" value="UniProtKB-KW"/>
</dbReference>
<evidence type="ECO:0000313" key="7">
    <source>
        <dbReference type="EMBL" id="MBI5252431.1"/>
    </source>
</evidence>
<evidence type="ECO:0000259" key="6">
    <source>
        <dbReference type="Pfam" id="PF13458"/>
    </source>
</evidence>
<feature type="domain" description="Leucine-binding protein" evidence="6">
    <location>
        <begin position="31"/>
        <end position="129"/>
    </location>
</feature>
<dbReference type="SUPFAM" id="SSF53822">
    <property type="entry name" value="Periplasmic binding protein-like I"/>
    <property type="match status" value="1"/>
</dbReference>
<evidence type="ECO:0000256" key="2">
    <source>
        <dbReference type="ARBA" id="ARBA00022448"/>
    </source>
</evidence>
<dbReference type="InterPro" id="IPR051010">
    <property type="entry name" value="BCAA_transport"/>
</dbReference>
<dbReference type="Proteomes" id="UP000807825">
    <property type="component" value="Unassembled WGS sequence"/>
</dbReference>
<evidence type="ECO:0000256" key="5">
    <source>
        <dbReference type="SAM" id="SignalP"/>
    </source>
</evidence>
<gene>
    <name evidence="7" type="ORF">HY912_23300</name>
</gene>
<dbReference type="PANTHER" id="PTHR30483">
    <property type="entry name" value="LEUCINE-SPECIFIC-BINDING PROTEIN"/>
    <property type="match status" value="1"/>
</dbReference>
<keyword evidence="4" id="KW-0029">Amino-acid transport</keyword>